<dbReference type="GO" id="GO:0006629">
    <property type="term" value="P:lipid metabolic process"/>
    <property type="evidence" value="ECO:0007669"/>
    <property type="project" value="InterPro"/>
</dbReference>
<comment type="subcellular location">
    <subcellularLocation>
        <location evidence="1">Membrane</location>
        <topology evidence="1">Multi-pass membrane protein</topology>
    </subcellularLocation>
</comment>
<protein>
    <recommendedName>
        <fullName evidence="7">3-oxo-5-alpha-steroid 4-dehydrogenase C-terminal domain-containing protein</fullName>
    </recommendedName>
</protein>
<comment type="similarity">
    <text evidence="2">Belongs to the steroid 5-alpha reductase family.</text>
</comment>
<dbReference type="InterPro" id="IPR039357">
    <property type="entry name" value="SRD5A/TECR"/>
</dbReference>
<organism evidence="8">
    <name type="scientific">Mantoniella antarctica</name>
    <dbReference type="NCBI Taxonomy" id="81844"/>
    <lineage>
        <taxon>Eukaryota</taxon>
        <taxon>Viridiplantae</taxon>
        <taxon>Chlorophyta</taxon>
        <taxon>Mamiellophyceae</taxon>
        <taxon>Mamiellales</taxon>
        <taxon>Mamiellaceae</taxon>
        <taxon>Mantoniella</taxon>
    </lineage>
</organism>
<dbReference type="GO" id="GO:0016020">
    <property type="term" value="C:membrane"/>
    <property type="evidence" value="ECO:0007669"/>
    <property type="project" value="UniProtKB-SubCell"/>
</dbReference>
<accession>A0A7S0SJG6</accession>
<evidence type="ECO:0000256" key="4">
    <source>
        <dbReference type="ARBA" id="ARBA00022989"/>
    </source>
</evidence>
<dbReference type="PANTHER" id="PTHR10556:SF35">
    <property type="entry name" value="3-OXO-5-ALPHA-STEROID 4-DEHYDROGENASE FAMILY PROTEIN"/>
    <property type="match status" value="1"/>
</dbReference>
<gene>
    <name evidence="8" type="ORF">MANT1106_LOCUS10473</name>
</gene>
<dbReference type="GO" id="GO:0016627">
    <property type="term" value="F:oxidoreductase activity, acting on the CH-CH group of donors"/>
    <property type="evidence" value="ECO:0007669"/>
    <property type="project" value="InterPro"/>
</dbReference>
<keyword evidence="4 6" id="KW-1133">Transmembrane helix</keyword>
<dbReference type="PANTHER" id="PTHR10556">
    <property type="entry name" value="3-OXO-5-ALPHA-STEROID 4-DEHYDROGENASE"/>
    <property type="match status" value="1"/>
</dbReference>
<feature type="transmembrane region" description="Helical" evidence="6">
    <location>
        <begin position="154"/>
        <end position="174"/>
    </location>
</feature>
<keyword evidence="3 6" id="KW-0812">Transmembrane</keyword>
<dbReference type="Pfam" id="PF02544">
    <property type="entry name" value="Steroid_dh"/>
    <property type="match status" value="1"/>
</dbReference>
<dbReference type="Gene3D" id="1.20.120.1630">
    <property type="match status" value="1"/>
</dbReference>
<name>A0A7S0SJG6_9CHLO</name>
<evidence type="ECO:0000256" key="1">
    <source>
        <dbReference type="ARBA" id="ARBA00004141"/>
    </source>
</evidence>
<feature type="transmembrane region" description="Helical" evidence="6">
    <location>
        <begin position="47"/>
        <end position="69"/>
    </location>
</feature>
<feature type="domain" description="3-oxo-5-alpha-steroid 4-dehydrogenase C-terminal" evidence="7">
    <location>
        <begin position="123"/>
        <end position="267"/>
    </location>
</feature>
<evidence type="ECO:0000259" key="7">
    <source>
        <dbReference type="Pfam" id="PF02544"/>
    </source>
</evidence>
<feature type="transmembrane region" description="Helical" evidence="6">
    <location>
        <begin position="6"/>
        <end position="26"/>
    </location>
</feature>
<dbReference type="EMBL" id="HBFC01017593">
    <property type="protein sequence ID" value="CAD8707790.1"/>
    <property type="molecule type" value="Transcribed_RNA"/>
</dbReference>
<dbReference type="PROSITE" id="PS50244">
    <property type="entry name" value="S5A_REDUCTASE"/>
    <property type="match status" value="1"/>
</dbReference>
<proteinExistence type="inferred from homology"/>
<evidence type="ECO:0000256" key="3">
    <source>
        <dbReference type="ARBA" id="ARBA00022692"/>
    </source>
</evidence>
<evidence type="ECO:0000313" key="8">
    <source>
        <dbReference type="EMBL" id="CAD8707790.1"/>
    </source>
</evidence>
<evidence type="ECO:0000256" key="2">
    <source>
        <dbReference type="ARBA" id="ARBA00007742"/>
    </source>
</evidence>
<sequence>MDHADVVSVWAALAAATFPLLFLVSAPYGKLVRGGWWGPEVNGRVGWFLQEIVAPLSLTLAVVRGAGVFSFPSVDGRIAHDVDAASPPPLAKLFIVCWWAHYLNRAVLYPLTRRMSPTTGPVVATAVCFNLVNGALVGAELAHGHSAHLVRPGLRALVGGLALFCAGAGVNITADRTLRRLRRGPEDCGHYVPRGGLFECVTCPHYLGEVMEWTGFAVATQTRAGWAFAFWTFANLLPRAVAYRAWYRDKFGDKYPKGIRAMIPFVW</sequence>
<reference evidence="8" key="1">
    <citation type="submission" date="2021-01" db="EMBL/GenBank/DDBJ databases">
        <authorList>
            <person name="Corre E."/>
            <person name="Pelletier E."/>
            <person name="Niang G."/>
            <person name="Scheremetjew M."/>
            <person name="Finn R."/>
            <person name="Kale V."/>
            <person name="Holt S."/>
            <person name="Cochrane G."/>
            <person name="Meng A."/>
            <person name="Brown T."/>
            <person name="Cohen L."/>
        </authorList>
    </citation>
    <scope>NUCLEOTIDE SEQUENCE</scope>
    <source>
        <strain evidence="8">SL-175</strain>
    </source>
</reference>
<evidence type="ECO:0000256" key="5">
    <source>
        <dbReference type="ARBA" id="ARBA00023136"/>
    </source>
</evidence>
<dbReference type="InterPro" id="IPR001104">
    <property type="entry name" value="3-oxo-5_a-steroid_4-DH_C"/>
</dbReference>
<feature type="transmembrane region" description="Helical" evidence="6">
    <location>
        <begin position="120"/>
        <end position="142"/>
    </location>
</feature>
<keyword evidence="5 6" id="KW-0472">Membrane</keyword>
<dbReference type="AlphaFoldDB" id="A0A7S0SJG6"/>
<evidence type="ECO:0000256" key="6">
    <source>
        <dbReference type="SAM" id="Phobius"/>
    </source>
</evidence>